<gene>
    <name evidence="1" type="ORF">DWB77_01020</name>
</gene>
<dbReference type="Proteomes" id="UP000271554">
    <property type="component" value="Chromosome"/>
</dbReference>
<protein>
    <submittedName>
        <fullName evidence="1">Uncharacterized protein</fullName>
    </submittedName>
</protein>
<dbReference type="KEGG" id="shun:DWB77_01020"/>
<dbReference type="EMBL" id="CP032698">
    <property type="protein sequence ID" value="AYG78911.1"/>
    <property type="molecule type" value="Genomic_DNA"/>
</dbReference>
<evidence type="ECO:0000313" key="1">
    <source>
        <dbReference type="EMBL" id="AYG78911.1"/>
    </source>
</evidence>
<accession>A0A387H8E5</accession>
<reference evidence="1 2" key="1">
    <citation type="submission" date="2018-10" db="EMBL/GenBank/DDBJ databases">
        <title>Relationship between Morphology and Antimicrobial Activity in Streptomyces.</title>
        <authorList>
            <person name="Kang H.J."/>
            <person name="Kim S.B."/>
        </authorList>
    </citation>
    <scope>NUCLEOTIDE SEQUENCE [LARGE SCALE GENOMIC DNA]</scope>
    <source>
        <strain evidence="1 2">BH38</strain>
    </source>
</reference>
<dbReference type="OrthoDB" id="4209305at2"/>
<proteinExistence type="predicted"/>
<sequence>MSDALATAITAAAGLGGALLGAVLPQRFNARERAAEAELAALRRSFDERREAYTAMNRASEQFNTLLKDALHRMRDGVYAADDRTRLEESRREYRDRYAAAQMIVPLRIMEASRELNKVLAEVDAAAKRLDRGLAEEGESAARLIVMMRHAEPRLVAMRTLMRKDLGIEDS</sequence>
<name>A0A387H8E5_9ACTN</name>
<organism evidence="1 2">
    <name type="scientific">Streptomyces hundungensis</name>
    <dbReference type="NCBI Taxonomy" id="1077946"/>
    <lineage>
        <taxon>Bacteria</taxon>
        <taxon>Bacillati</taxon>
        <taxon>Actinomycetota</taxon>
        <taxon>Actinomycetes</taxon>
        <taxon>Kitasatosporales</taxon>
        <taxon>Streptomycetaceae</taxon>
        <taxon>Streptomyces</taxon>
    </lineage>
</organism>
<evidence type="ECO:0000313" key="2">
    <source>
        <dbReference type="Proteomes" id="UP000271554"/>
    </source>
</evidence>
<keyword evidence="2" id="KW-1185">Reference proteome</keyword>
<dbReference type="RefSeq" id="WP_120720095.1">
    <property type="nucleotide sequence ID" value="NZ_CP032698.1"/>
</dbReference>
<dbReference type="AlphaFoldDB" id="A0A387H8E5"/>